<keyword evidence="2" id="KW-1185">Reference proteome</keyword>
<dbReference type="EMBL" id="KN831768">
    <property type="protein sequence ID" value="KIM48545.1"/>
    <property type="molecule type" value="Genomic_DNA"/>
</dbReference>
<proteinExistence type="predicted"/>
<dbReference type="AlphaFoldDB" id="A0A0C3CII5"/>
<protein>
    <submittedName>
        <fullName evidence="1">Uncharacterized protein</fullName>
    </submittedName>
</protein>
<organism evidence="1 2">
    <name type="scientific">Hebeloma cylindrosporum</name>
    <dbReference type="NCBI Taxonomy" id="76867"/>
    <lineage>
        <taxon>Eukaryota</taxon>
        <taxon>Fungi</taxon>
        <taxon>Dikarya</taxon>
        <taxon>Basidiomycota</taxon>
        <taxon>Agaricomycotina</taxon>
        <taxon>Agaricomycetes</taxon>
        <taxon>Agaricomycetidae</taxon>
        <taxon>Agaricales</taxon>
        <taxon>Agaricineae</taxon>
        <taxon>Hymenogastraceae</taxon>
        <taxon>Hebeloma</taxon>
    </lineage>
</organism>
<name>A0A0C3CII5_HEBCY</name>
<accession>A0A0C3CII5</accession>
<reference evidence="1 2" key="1">
    <citation type="submission" date="2014-04" db="EMBL/GenBank/DDBJ databases">
        <authorList>
            <consortium name="DOE Joint Genome Institute"/>
            <person name="Kuo A."/>
            <person name="Gay G."/>
            <person name="Dore J."/>
            <person name="Kohler A."/>
            <person name="Nagy L.G."/>
            <person name="Floudas D."/>
            <person name="Copeland A."/>
            <person name="Barry K.W."/>
            <person name="Cichocki N."/>
            <person name="Veneault-Fourrey C."/>
            <person name="LaButti K."/>
            <person name="Lindquist E.A."/>
            <person name="Lipzen A."/>
            <person name="Lundell T."/>
            <person name="Morin E."/>
            <person name="Murat C."/>
            <person name="Sun H."/>
            <person name="Tunlid A."/>
            <person name="Henrissat B."/>
            <person name="Grigoriev I.V."/>
            <person name="Hibbett D.S."/>
            <person name="Martin F."/>
            <person name="Nordberg H.P."/>
            <person name="Cantor M.N."/>
            <person name="Hua S.X."/>
        </authorList>
    </citation>
    <scope>NUCLEOTIDE SEQUENCE [LARGE SCALE GENOMIC DNA]</scope>
    <source>
        <strain evidence="2">h7</strain>
    </source>
</reference>
<dbReference type="Proteomes" id="UP000053424">
    <property type="component" value="Unassembled WGS sequence"/>
</dbReference>
<dbReference type="HOGENOM" id="CLU_1299856_0_0_1"/>
<sequence length="212" mass="24043">MEEKDVPWTYSLSTPFIHLRNISGPFLYEFARWLNPGEIIEVVRISDSNISPPPIAPIPIFGHFLELNRIATSASVCAILGVFNTIRLKVTNCSGMNDSVLEYLAKDAAVPGISGKTSEMENMKQLEIVGSVNFSPLLLRRLIQLRAHVFSERIADETSRRTRGIVFLEVPGNCTDLSDDDIVWYRKNWEIVEVRWARKGGNRIELFSNFDD</sequence>
<evidence type="ECO:0000313" key="2">
    <source>
        <dbReference type="Proteomes" id="UP000053424"/>
    </source>
</evidence>
<reference evidence="2" key="2">
    <citation type="submission" date="2015-01" db="EMBL/GenBank/DDBJ databases">
        <title>Evolutionary Origins and Diversification of the Mycorrhizal Mutualists.</title>
        <authorList>
            <consortium name="DOE Joint Genome Institute"/>
            <consortium name="Mycorrhizal Genomics Consortium"/>
            <person name="Kohler A."/>
            <person name="Kuo A."/>
            <person name="Nagy L.G."/>
            <person name="Floudas D."/>
            <person name="Copeland A."/>
            <person name="Barry K.W."/>
            <person name="Cichocki N."/>
            <person name="Veneault-Fourrey C."/>
            <person name="LaButti K."/>
            <person name="Lindquist E.A."/>
            <person name="Lipzen A."/>
            <person name="Lundell T."/>
            <person name="Morin E."/>
            <person name="Murat C."/>
            <person name="Riley R."/>
            <person name="Ohm R."/>
            <person name="Sun H."/>
            <person name="Tunlid A."/>
            <person name="Henrissat B."/>
            <person name="Grigoriev I.V."/>
            <person name="Hibbett D.S."/>
            <person name="Martin F."/>
        </authorList>
    </citation>
    <scope>NUCLEOTIDE SEQUENCE [LARGE SCALE GENOMIC DNA]</scope>
    <source>
        <strain evidence="2">h7</strain>
    </source>
</reference>
<gene>
    <name evidence="1" type="ORF">M413DRAFT_20923</name>
</gene>
<evidence type="ECO:0000313" key="1">
    <source>
        <dbReference type="EMBL" id="KIM48545.1"/>
    </source>
</evidence>